<feature type="region of interest" description="Disordered" evidence="8">
    <location>
        <begin position="122"/>
        <end position="155"/>
    </location>
</feature>
<evidence type="ECO:0000256" key="3">
    <source>
        <dbReference type="ARBA" id="ARBA00022473"/>
    </source>
</evidence>
<dbReference type="AlphaFoldDB" id="A0A8V0ZJZ2"/>
<dbReference type="GO" id="GO:0005576">
    <property type="term" value="C:extracellular region"/>
    <property type="evidence" value="ECO:0007669"/>
    <property type="project" value="UniProtKB-SubCell"/>
</dbReference>
<evidence type="ECO:0000256" key="5">
    <source>
        <dbReference type="ARBA" id="ARBA00022687"/>
    </source>
</evidence>
<evidence type="ECO:0000313" key="11">
    <source>
        <dbReference type="Ensembl" id="ENSGALP00010033674.1"/>
    </source>
</evidence>
<keyword evidence="12" id="KW-1185">Reference proteome</keyword>
<evidence type="ECO:0000256" key="4">
    <source>
        <dbReference type="ARBA" id="ARBA00022525"/>
    </source>
</evidence>
<dbReference type="InterPro" id="IPR039863">
    <property type="entry name" value="DKK1-4"/>
</dbReference>
<dbReference type="FunCoup" id="A0A8V0ZJZ2">
    <property type="interactions" value="4"/>
</dbReference>
<dbReference type="OrthoDB" id="4321958at2759"/>
<comment type="subcellular location">
    <subcellularLocation>
        <location evidence="1">Secreted</location>
    </subcellularLocation>
</comment>
<protein>
    <submittedName>
        <fullName evidence="11">Dickkopf WNT signaling pathway inhibitor 4</fullName>
    </submittedName>
</protein>
<feature type="chain" id="PRO_5036448045" evidence="9">
    <location>
        <begin position="20"/>
        <end position="276"/>
    </location>
</feature>
<accession>A0A8V0ZJZ2</accession>
<evidence type="ECO:0000256" key="8">
    <source>
        <dbReference type="SAM" id="MobiDB-lite"/>
    </source>
</evidence>
<reference evidence="11" key="1">
    <citation type="submission" date="2020-11" db="EMBL/GenBank/DDBJ databases">
        <title>Gallus gallus (Chicken) genome, bGalGal1, GRCg7b, maternal haplotype autosomes + Z &amp; W.</title>
        <authorList>
            <person name="Warren W."/>
            <person name="Formenti G."/>
            <person name="Fedrigo O."/>
            <person name="Haase B."/>
            <person name="Mountcastle J."/>
            <person name="Balacco J."/>
            <person name="Tracey A."/>
            <person name="Schneider V."/>
            <person name="Okimoto R."/>
            <person name="Cheng H."/>
            <person name="Hawken R."/>
            <person name="Howe K."/>
            <person name="Jarvis E.D."/>
        </authorList>
    </citation>
    <scope>NUCLEOTIDE SEQUENCE [LARGE SCALE GENOMIC DNA]</scope>
    <source>
        <strain evidence="11">Broiler</strain>
    </source>
</reference>
<feature type="region of interest" description="Disordered" evidence="8">
    <location>
        <begin position="41"/>
        <end position="64"/>
    </location>
</feature>
<name>A0A8V0ZJZ2_CHICK</name>
<keyword evidence="6 9" id="KW-0732">Signal</keyword>
<dbReference type="Ensembl" id="ENSGALT00010055569.1">
    <property type="protein sequence ID" value="ENSGALP00010033674.1"/>
    <property type="gene ID" value="ENSGALG00010022841.1"/>
</dbReference>
<feature type="signal peptide" evidence="9">
    <location>
        <begin position="1"/>
        <end position="19"/>
    </location>
</feature>
<evidence type="ECO:0000256" key="2">
    <source>
        <dbReference type="ARBA" id="ARBA00010842"/>
    </source>
</evidence>
<keyword evidence="4" id="KW-0964">Secreted</keyword>
<dbReference type="GO" id="GO:0030178">
    <property type="term" value="P:negative regulation of Wnt signaling pathway"/>
    <property type="evidence" value="ECO:0007669"/>
    <property type="project" value="InterPro"/>
</dbReference>
<evidence type="ECO:0000256" key="6">
    <source>
        <dbReference type="ARBA" id="ARBA00022729"/>
    </source>
</evidence>
<dbReference type="Proteomes" id="UP000000539">
    <property type="component" value="Chromosome 6"/>
</dbReference>
<feature type="region of interest" description="Disordered" evidence="8">
    <location>
        <begin position="188"/>
        <end position="276"/>
    </location>
</feature>
<evidence type="ECO:0000256" key="7">
    <source>
        <dbReference type="ARBA" id="ARBA00023157"/>
    </source>
</evidence>
<reference evidence="11" key="2">
    <citation type="submission" date="2025-08" db="UniProtKB">
        <authorList>
            <consortium name="Ensembl"/>
        </authorList>
    </citation>
    <scope>IDENTIFICATION</scope>
    <source>
        <strain evidence="11">broiler</strain>
    </source>
</reference>
<sequence>MRALLALLAALSCAGRAGAGGGLSSNAIKVGAAASAAPAAAAPAPFDGSNKAPPAATRQPFPCSEDEDCGPDEFCGGAARGGGPPLCLACRRRRKRCLRDAMCCPGTACSNGLCTPPNPRPELPSWTSPAPRRCPDGRPRPPGRPTPKVRRATSACARRTARRGCAAPATSGPRSANPCCARGRCAPGTAGKEPTASRSSSAAPAPRAWRAARSATAAVPTPPACTLASGTERRRGADRGWTDGRTDGGMDSSPARGSSPLCAQPEQKVVSRGNYS</sequence>
<feature type="compositionally biased region" description="Low complexity" evidence="8">
    <location>
        <begin position="194"/>
        <end position="219"/>
    </location>
</feature>
<comment type="similarity">
    <text evidence="2">Belongs to the dickkopf family.</text>
</comment>
<evidence type="ECO:0000313" key="12">
    <source>
        <dbReference type="Proteomes" id="UP000000539"/>
    </source>
</evidence>
<dbReference type="GlyGen" id="A0A8V0ZJZ2">
    <property type="glycosylation" value="1 site"/>
</dbReference>
<organism evidence="11 12">
    <name type="scientific">Gallus gallus</name>
    <name type="common">Chicken</name>
    <dbReference type="NCBI Taxonomy" id="9031"/>
    <lineage>
        <taxon>Eukaryota</taxon>
        <taxon>Metazoa</taxon>
        <taxon>Chordata</taxon>
        <taxon>Craniata</taxon>
        <taxon>Vertebrata</taxon>
        <taxon>Euteleostomi</taxon>
        <taxon>Archelosauria</taxon>
        <taxon>Archosauria</taxon>
        <taxon>Dinosauria</taxon>
        <taxon>Saurischia</taxon>
        <taxon>Theropoda</taxon>
        <taxon>Coelurosauria</taxon>
        <taxon>Aves</taxon>
        <taxon>Neognathae</taxon>
        <taxon>Galloanserae</taxon>
        <taxon>Galliformes</taxon>
        <taxon>Phasianidae</taxon>
        <taxon>Phasianinae</taxon>
        <taxon>Gallus</taxon>
    </lineage>
</organism>
<proteinExistence type="inferred from homology"/>
<evidence type="ECO:0000259" key="10">
    <source>
        <dbReference type="Pfam" id="PF04706"/>
    </source>
</evidence>
<feature type="domain" description="Dickkopf N-terminal cysteine-rich" evidence="10">
    <location>
        <begin position="62"/>
        <end position="115"/>
    </location>
</feature>
<dbReference type="InterPro" id="IPR006796">
    <property type="entry name" value="Dickkopf_N"/>
</dbReference>
<keyword evidence="5" id="KW-0879">Wnt signaling pathway</keyword>
<evidence type="ECO:0000256" key="9">
    <source>
        <dbReference type="SAM" id="SignalP"/>
    </source>
</evidence>
<dbReference type="GO" id="GO:0016055">
    <property type="term" value="P:Wnt signaling pathway"/>
    <property type="evidence" value="ECO:0007669"/>
    <property type="project" value="UniProtKB-KW"/>
</dbReference>
<dbReference type="PANTHER" id="PTHR12113:SF11">
    <property type="entry name" value="DICKKOPF-RELATED PROTEIN 1"/>
    <property type="match status" value="1"/>
</dbReference>
<keyword evidence="3" id="KW-0217">Developmental protein</keyword>
<evidence type="ECO:0000256" key="1">
    <source>
        <dbReference type="ARBA" id="ARBA00004613"/>
    </source>
</evidence>
<dbReference type="GeneTree" id="ENSGT00940000165723"/>
<dbReference type="Pfam" id="PF04706">
    <property type="entry name" value="Dickkopf_N"/>
    <property type="match status" value="1"/>
</dbReference>
<keyword evidence="7" id="KW-1015">Disulfide bond</keyword>
<gene>
    <name evidence="11" type="primary">DKK4</name>
</gene>
<feature type="compositionally biased region" description="Basic and acidic residues" evidence="8">
    <location>
        <begin position="231"/>
        <end position="248"/>
    </location>
</feature>
<dbReference type="PANTHER" id="PTHR12113">
    <property type="entry name" value="DICKKOPF3-LIKE 3"/>
    <property type="match status" value="1"/>
</dbReference>
<reference evidence="11" key="3">
    <citation type="submission" date="2025-09" db="UniProtKB">
        <authorList>
            <consortium name="Ensembl"/>
        </authorList>
    </citation>
    <scope>IDENTIFICATION</scope>
    <source>
        <strain evidence="11">broiler</strain>
    </source>
</reference>